<sequence>MELTPDQQQAARTCGIAFFPATEAQVQRLTMQKRIFRLCGKPFMATRDGGFWETHGTFLKIIEEHAGKAPRQSSEALKGLPQPEQAPLSNIIPLSPVQEAAEPPSRDAKTPEEIARTQARPPRRRRTGAKVALSHERDKAAGGGTETARVEHATVDAPVVAEAPGEAPAEAGDQSDSTVRRSRIRQPRATRSAAVGRERSGEDK</sequence>
<feature type="compositionally biased region" description="Basic and acidic residues" evidence="1">
    <location>
        <begin position="104"/>
        <end position="115"/>
    </location>
</feature>
<comment type="caution">
    <text evidence="2">The sequence shown here is derived from an EMBL/GenBank/DDBJ whole genome shotgun (WGS) entry which is preliminary data.</text>
</comment>
<reference evidence="2 3" key="1">
    <citation type="journal article" date="2016" name="J. Microbiol.">
        <title>Dankookia rubra gen. nov., sp. nov., an alphaproteobacterium isolated from sediment of a shallow stream.</title>
        <authorList>
            <person name="Kim W.H."/>
            <person name="Kim D.H."/>
            <person name="Kang K."/>
            <person name="Ahn T.Y."/>
        </authorList>
    </citation>
    <scope>NUCLEOTIDE SEQUENCE [LARGE SCALE GENOMIC DNA]</scope>
    <source>
        <strain evidence="2 3">JCM30602</strain>
    </source>
</reference>
<gene>
    <name evidence="2" type="ORF">E2C06_32810</name>
</gene>
<proteinExistence type="predicted"/>
<organism evidence="2 3">
    <name type="scientific">Dankookia rubra</name>
    <dbReference type="NCBI Taxonomy" id="1442381"/>
    <lineage>
        <taxon>Bacteria</taxon>
        <taxon>Pseudomonadati</taxon>
        <taxon>Pseudomonadota</taxon>
        <taxon>Alphaproteobacteria</taxon>
        <taxon>Acetobacterales</taxon>
        <taxon>Roseomonadaceae</taxon>
        <taxon>Dankookia</taxon>
    </lineage>
</organism>
<dbReference type="RefSeq" id="WP_133292772.1">
    <property type="nucleotide sequence ID" value="NZ_SMSJ01000125.1"/>
</dbReference>
<name>A0A4R5Q7X6_9PROT</name>
<accession>A0A4R5Q7X6</accession>
<evidence type="ECO:0000313" key="2">
    <source>
        <dbReference type="EMBL" id="TDH58381.1"/>
    </source>
</evidence>
<protein>
    <submittedName>
        <fullName evidence="2">Uncharacterized protein</fullName>
    </submittedName>
</protein>
<dbReference type="Proteomes" id="UP000295096">
    <property type="component" value="Unassembled WGS sequence"/>
</dbReference>
<evidence type="ECO:0000256" key="1">
    <source>
        <dbReference type="SAM" id="MobiDB-lite"/>
    </source>
</evidence>
<dbReference type="EMBL" id="SMSJ01000125">
    <property type="protein sequence ID" value="TDH58381.1"/>
    <property type="molecule type" value="Genomic_DNA"/>
</dbReference>
<dbReference type="OrthoDB" id="7285302at2"/>
<feature type="compositionally biased region" description="Low complexity" evidence="1">
    <location>
        <begin position="155"/>
        <end position="172"/>
    </location>
</feature>
<keyword evidence="3" id="KW-1185">Reference proteome</keyword>
<dbReference type="AlphaFoldDB" id="A0A4R5Q7X6"/>
<feature type="region of interest" description="Disordered" evidence="1">
    <location>
        <begin position="67"/>
        <end position="204"/>
    </location>
</feature>
<evidence type="ECO:0000313" key="3">
    <source>
        <dbReference type="Proteomes" id="UP000295096"/>
    </source>
</evidence>